<organism evidence="2 3">
    <name type="scientific">Phytophthora cactorum</name>
    <dbReference type="NCBI Taxonomy" id="29920"/>
    <lineage>
        <taxon>Eukaryota</taxon>
        <taxon>Sar</taxon>
        <taxon>Stramenopiles</taxon>
        <taxon>Oomycota</taxon>
        <taxon>Peronosporomycetes</taxon>
        <taxon>Peronosporales</taxon>
        <taxon>Peronosporaceae</taxon>
        <taxon>Phytophthora</taxon>
    </lineage>
</organism>
<feature type="region of interest" description="Disordered" evidence="1">
    <location>
        <begin position="121"/>
        <end position="179"/>
    </location>
</feature>
<dbReference type="VEuPathDB" id="FungiDB:PC110_g20838"/>
<feature type="region of interest" description="Disordered" evidence="1">
    <location>
        <begin position="31"/>
        <end position="99"/>
    </location>
</feature>
<comment type="caution">
    <text evidence="2">The sequence shown here is derived from an EMBL/GenBank/DDBJ whole genome shotgun (WGS) entry which is preliminary data.</text>
</comment>
<gene>
    <name evidence="2" type="ORF">PC115_g23729</name>
</gene>
<protein>
    <submittedName>
        <fullName evidence="2">Uncharacterized protein</fullName>
    </submittedName>
</protein>
<evidence type="ECO:0000256" key="1">
    <source>
        <dbReference type="SAM" id="MobiDB-lite"/>
    </source>
</evidence>
<reference evidence="2" key="1">
    <citation type="submission" date="2018-10" db="EMBL/GenBank/DDBJ databases">
        <title>Effector identification in a new, highly contiguous assembly of the strawberry crown rot pathogen Phytophthora cactorum.</title>
        <authorList>
            <person name="Armitage A.D."/>
            <person name="Nellist C.F."/>
            <person name="Bates H."/>
            <person name="Vickerstaff R.J."/>
            <person name="Harrison R.J."/>
        </authorList>
    </citation>
    <scope>NUCLEOTIDE SEQUENCE</scope>
    <source>
        <strain evidence="2">4032</strain>
    </source>
</reference>
<accession>A0A8T1ADB4</accession>
<feature type="compositionally biased region" description="Basic residues" evidence="1">
    <location>
        <begin position="53"/>
        <end position="67"/>
    </location>
</feature>
<feature type="compositionally biased region" description="Low complexity" evidence="1">
    <location>
        <begin position="165"/>
        <end position="174"/>
    </location>
</feature>
<feature type="compositionally biased region" description="Polar residues" evidence="1">
    <location>
        <begin position="88"/>
        <end position="99"/>
    </location>
</feature>
<evidence type="ECO:0000313" key="3">
    <source>
        <dbReference type="Proteomes" id="UP000774804"/>
    </source>
</evidence>
<name>A0A8T1ADB4_9STRA</name>
<dbReference type="EMBL" id="RCMI01002518">
    <property type="protein sequence ID" value="KAG2876081.1"/>
    <property type="molecule type" value="Genomic_DNA"/>
</dbReference>
<sequence length="207" mass="22131">MQNSTMSDENFAAGLAWIACREGDDLELSQDDRAANARKTSPWTSYVEVQKSNSKHKAKAFASRKRSRDTSDNESDSLAPPPKHPASGKQSVSRPITKSLAASNAPLLLQGKQLQPHPWFARQHRQQSLVPPNDQGFDHDLADDAESDAESMSTLVPPAAPAAPVPAGDSAPVAEESSTIDDADLLQFFARVATASETSEASGFSTS</sequence>
<evidence type="ECO:0000313" key="2">
    <source>
        <dbReference type="EMBL" id="KAG2876081.1"/>
    </source>
</evidence>
<dbReference type="AlphaFoldDB" id="A0A8T1ADB4"/>
<proteinExistence type="predicted"/>
<dbReference type="Proteomes" id="UP000774804">
    <property type="component" value="Unassembled WGS sequence"/>
</dbReference>